<evidence type="ECO:0000313" key="2">
    <source>
        <dbReference type="Proteomes" id="UP000251241"/>
    </source>
</evidence>
<proteinExistence type="predicted"/>
<reference evidence="1 2" key="1">
    <citation type="submission" date="2018-06" db="EMBL/GenBank/DDBJ databases">
        <authorList>
            <consortium name="Pathogen Informatics"/>
            <person name="Doyle S."/>
        </authorList>
    </citation>
    <scope>NUCLEOTIDE SEQUENCE [LARGE SCALE GENOMIC DNA]</scope>
    <source>
        <strain evidence="1 2">NCTC11343</strain>
    </source>
</reference>
<protein>
    <submittedName>
        <fullName evidence="1">Uncharacterized protein</fullName>
    </submittedName>
</protein>
<evidence type="ECO:0000313" key="1">
    <source>
        <dbReference type="EMBL" id="SPZ86930.1"/>
    </source>
</evidence>
<dbReference type="Proteomes" id="UP000251241">
    <property type="component" value="Unassembled WGS sequence"/>
</dbReference>
<name>A0A2X2LCF6_SPHMU</name>
<dbReference type="EMBL" id="UAUU01000009">
    <property type="protein sequence ID" value="SPZ86930.1"/>
    <property type="molecule type" value="Genomic_DNA"/>
</dbReference>
<dbReference type="AlphaFoldDB" id="A0A2X2LCF6"/>
<organism evidence="1 2">
    <name type="scientific">Sphingobacterium multivorum</name>
    <dbReference type="NCBI Taxonomy" id="28454"/>
    <lineage>
        <taxon>Bacteria</taxon>
        <taxon>Pseudomonadati</taxon>
        <taxon>Bacteroidota</taxon>
        <taxon>Sphingobacteriia</taxon>
        <taxon>Sphingobacteriales</taxon>
        <taxon>Sphingobacteriaceae</taxon>
        <taxon>Sphingobacterium</taxon>
    </lineage>
</organism>
<accession>A0A2X2LCF6</accession>
<gene>
    <name evidence="1" type="ORF">NCTC11343_02607</name>
</gene>
<sequence length="109" mass="11818">MCIRRDKIFGPGITAKPVNTATKITIGATLKSILSADEGVINSFCNNLRMSAIVWRLPYFPVSIGPRRSCTNPAILRSAYTANKVKAAIKVKIAMGTKICSIVSNKSYL</sequence>